<protein>
    <submittedName>
        <fullName evidence="1">Putative ovule protein</fullName>
    </submittedName>
</protein>
<dbReference type="EMBL" id="GEDG01035352">
    <property type="protein sequence ID" value="JAP09260.1"/>
    <property type="molecule type" value="Transcribed_RNA"/>
</dbReference>
<proteinExistence type="predicted"/>
<accession>A0A0V0GMD2</accession>
<evidence type="ECO:0000313" key="1">
    <source>
        <dbReference type="EMBL" id="JAP09260.1"/>
    </source>
</evidence>
<organism evidence="1">
    <name type="scientific">Solanum chacoense</name>
    <name type="common">Chaco potato</name>
    <dbReference type="NCBI Taxonomy" id="4108"/>
    <lineage>
        <taxon>Eukaryota</taxon>
        <taxon>Viridiplantae</taxon>
        <taxon>Streptophyta</taxon>
        <taxon>Embryophyta</taxon>
        <taxon>Tracheophyta</taxon>
        <taxon>Spermatophyta</taxon>
        <taxon>Magnoliopsida</taxon>
        <taxon>eudicotyledons</taxon>
        <taxon>Gunneridae</taxon>
        <taxon>Pentapetalae</taxon>
        <taxon>asterids</taxon>
        <taxon>lamiids</taxon>
        <taxon>Solanales</taxon>
        <taxon>Solanaceae</taxon>
        <taxon>Solanoideae</taxon>
        <taxon>Solaneae</taxon>
        <taxon>Solanum</taxon>
    </lineage>
</organism>
<reference evidence="1" key="1">
    <citation type="submission" date="2015-12" db="EMBL/GenBank/DDBJ databases">
        <title>Gene expression during late stages of embryo sac development: a critical building block for successful pollen-pistil interactions.</title>
        <authorList>
            <person name="Liu Y."/>
            <person name="Joly V."/>
            <person name="Sabar M."/>
            <person name="Matton D.P."/>
        </authorList>
    </citation>
    <scope>NUCLEOTIDE SEQUENCE</scope>
</reference>
<name>A0A0V0GMD2_SOLCH</name>
<sequence length="70" mass="8050">MEINSLSSNEQMSLKYCVLYFALDINQNSRNAFNMSSLLCHNSWDSFLLFLQCSRLQSLPISILSSLKKL</sequence>
<dbReference type="AlphaFoldDB" id="A0A0V0GMD2"/>